<dbReference type="Proteomes" id="UP000321518">
    <property type="component" value="Unassembled WGS sequence"/>
</dbReference>
<feature type="compositionally biased region" description="Pro residues" evidence="1">
    <location>
        <begin position="22"/>
        <end position="42"/>
    </location>
</feature>
<dbReference type="InterPro" id="IPR021773">
    <property type="entry name" value="TPC11"/>
</dbReference>
<accession>A0A511K922</accession>
<gene>
    <name evidence="3" type="ORF">Rt10032_c01g0493</name>
</gene>
<evidence type="ECO:0000256" key="1">
    <source>
        <dbReference type="SAM" id="MobiDB-lite"/>
    </source>
</evidence>
<reference evidence="3 4" key="1">
    <citation type="submission" date="2019-07" db="EMBL/GenBank/DDBJ databases">
        <title>Rhodotorula toruloides NBRC10032 genome sequencing.</title>
        <authorList>
            <person name="Shida Y."/>
            <person name="Takaku H."/>
            <person name="Ogasawara W."/>
            <person name="Mori K."/>
        </authorList>
    </citation>
    <scope>NUCLEOTIDE SEQUENCE [LARGE SCALE GENOMIC DNA]</scope>
    <source>
        <strain evidence="3 4">NBRC10032</strain>
    </source>
</reference>
<dbReference type="GO" id="GO:0016740">
    <property type="term" value="F:transferase activity"/>
    <property type="evidence" value="ECO:0007669"/>
    <property type="project" value="UniProtKB-KW"/>
</dbReference>
<feature type="region of interest" description="Disordered" evidence="1">
    <location>
        <begin position="1187"/>
        <end position="1251"/>
    </location>
</feature>
<sequence>MESYPSEFIGHAYPLLLVAGLAPPPQPQGQPPAPDADPPQPGPAGETAPVASSDPFVILQAALRKTLASRKAFPVWDPARGKGQNEFYTILVDKNIRFPPLKARPAPSNAQQPPQPLQNLHSPISPLTPTSPLYPDGIIAPIWIRKHRELVPAVFVLVLRLFEHPPGSNVDPTTREEEERERDGGLVQEIVDRKRTTYERGIKLAVVLLCSRELLDDPSLDFRLSLIRRQSGLDTRASLFVISPVPQSEVHNFVQSLREELYPAAIDYYREHSRRVRRKRARIGGNAAAAVKGALSERGWNVRYDYKLALFAELRNEVEVALKHFEDCYATLVDTFSHPELLVPRTKRWAEAKVLADCISFKICKLYLYLGESSRAVAQLHKHVSLFLRLSSETWSIGVDTFEFWSWLSKQYRLFGDLVALAVRNGIRLPSTKPPPMPAGLPPVSRIDGTSTPPTAIANSPSLVPLNVLQHAGYYYHLAATCAVERRERFKEAKGRAEEEGGEGAGGPALAHETKVDHGEIIIELFTKAYEFYKVHKAKNMTYAIAHQIALAHLEAGKLDMALKFHDRIAKSYRQGKYDDVLADILLRIFEAAKGVQDWNAAVKAGIELMTPESRIDVMTRERVAKDVMEILQSHGSADSSTVSLDMTEFAPLLDCRLAFLHDAVDTSTTIPFQLVLSSLPTSRFGGFAFSRIEITFNDDRPPISIDHRHDTDADIDRREVVNLGNASSSKKRVANLAWRDGGEAKLFVGSIKVDKEIDLTVEKVVLTASIGSWTVTLIMRPDRPAAPTQSEWYIEAREKPKLLKADGASRSVSRRNICVDVDTSFVSPSYLDERLPISVDVRNDDEVDVELFLVIFLQPGEEGSHDTIEIDSQSSTSVIESLPLGTLAPSTSLSKTFVLSTLGGLPGPRNIDVTIRAVPIASADSTLSDPLPPKPLEVTRSLVVSVISPVQASFSTQVLKRRRPNKALLDMSEPSGWEGASVAMMAASFRTVGPWGIEMQSIVLRTDDAPQVRAMASSLGYVSVDQAQREVTTWRPGDVFNALFSLEVRTDDSSAASNLHLEIRWKKADGESTVTRLKVHPPKPPPLAPTVVLRLPPYLVLHQPVTLSYRFSNPTSRLHTLSSQLDLAEIPSAFAFAGPRRLTEWTLAPFEDQEMRVRLVPLIAGRFALPRMRVWQIEYPAQPVQDAYEDEEQRRQQAQQPKATELEVQIESDVVEEREPSQVELEADLKTARGGDDGAGGGKASLGSAPVVLVLPR</sequence>
<keyword evidence="3" id="KW-0808">Transferase</keyword>
<name>A0A511K922_RHOTO</name>
<proteinExistence type="predicted"/>
<feature type="domain" description="Trafficking protein particle complex subunit 11" evidence="2">
    <location>
        <begin position="348"/>
        <end position="611"/>
    </location>
</feature>
<protein>
    <submittedName>
        <fullName evidence="3">Glutathione transferase omega-1</fullName>
    </submittedName>
</protein>
<dbReference type="AlphaFoldDB" id="A0A511K922"/>
<comment type="caution">
    <text evidence="3">The sequence shown here is derived from an EMBL/GenBank/DDBJ whole genome shotgun (WGS) entry which is preliminary data.</text>
</comment>
<feature type="compositionally biased region" description="Low complexity" evidence="1">
    <location>
        <begin position="105"/>
        <end position="124"/>
    </location>
</feature>
<evidence type="ECO:0000313" key="3">
    <source>
        <dbReference type="EMBL" id="GEM06476.1"/>
    </source>
</evidence>
<dbReference type="OrthoDB" id="6278596at2759"/>
<dbReference type="PANTHER" id="PTHR14374:SF0">
    <property type="entry name" value="TRAFFICKING PROTEIN PARTICLE COMPLEX SUBUNIT 11"/>
    <property type="match status" value="1"/>
</dbReference>
<dbReference type="EMBL" id="BJWK01000001">
    <property type="protein sequence ID" value="GEM06476.1"/>
    <property type="molecule type" value="Genomic_DNA"/>
</dbReference>
<feature type="compositionally biased region" description="Basic and acidic residues" evidence="1">
    <location>
        <begin position="1216"/>
        <end position="1237"/>
    </location>
</feature>
<feature type="region of interest" description="Disordered" evidence="1">
    <location>
        <begin position="104"/>
        <end position="124"/>
    </location>
</feature>
<dbReference type="PANTHER" id="PTHR14374">
    <property type="entry name" value="FOIE GRAS"/>
    <property type="match status" value="1"/>
</dbReference>
<evidence type="ECO:0000259" key="2">
    <source>
        <dbReference type="Pfam" id="PF11817"/>
    </source>
</evidence>
<dbReference type="Pfam" id="PF11817">
    <property type="entry name" value="Foie-gras_1"/>
    <property type="match status" value="1"/>
</dbReference>
<feature type="region of interest" description="Disordered" evidence="1">
    <location>
        <begin position="19"/>
        <end position="51"/>
    </location>
</feature>
<evidence type="ECO:0000313" key="4">
    <source>
        <dbReference type="Proteomes" id="UP000321518"/>
    </source>
</evidence>
<organism evidence="3 4">
    <name type="scientific">Rhodotorula toruloides</name>
    <name type="common">Yeast</name>
    <name type="synonym">Rhodosporidium toruloides</name>
    <dbReference type="NCBI Taxonomy" id="5286"/>
    <lineage>
        <taxon>Eukaryota</taxon>
        <taxon>Fungi</taxon>
        <taxon>Dikarya</taxon>
        <taxon>Basidiomycota</taxon>
        <taxon>Pucciniomycotina</taxon>
        <taxon>Microbotryomycetes</taxon>
        <taxon>Sporidiobolales</taxon>
        <taxon>Sporidiobolaceae</taxon>
        <taxon>Rhodotorula</taxon>
    </lineage>
</organism>